<proteinExistence type="predicted"/>
<comment type="caution">
    <text evidence="1">The sequence shown here is derived from an EMBL/GenBank/DDBJ whole genome shotgun (WGS) entry which is preliminary data.</text>
</comment>
<reference evidence="1 2" key="1">
    <citation type="journal article" date="2022" name="New Phytol.">
        <title>Ecological generalism drives hyperdiversity of secondary metabolite gene clusters in xylarialean endophytes.</title>
        <authorList>
            <person name="Franco M.E.E."/>
            <person name="Wisecaver J.H."/>
            <person name="Arnold A.E."/>
            <person name="Ju Y.M."/>
            <person name="Slot J.C."/>
            <person name="Ahrendt S."/>
            <person name="Moore L.P."/>
            <person name="Eastman K.E."/>
            <person name="Scott K."/>
            <person name="Konkel Z."/>
            <person name="Mondo S.J."/>
            <person name="Kuo A."/>
            <person name="Hayes R.D."/>
            <person name="Haridas S."/>
            <person name="Andreopoulos B."/>
            <person name="Riley R."/>
            <person name="LaButti K."/>
            <person name="Pangilinan J."/>
            <person name="Lipzen A."/>
            <person name="Amirebrahimi M."/>
            <person name="Yan J."/>
            <person name="Adam C."/>
            <person name="Keymanesh K."/>
            <person name="Ng V."/>
            <person name="Louie K."/>
            <person name="Northen T."/>
            <person name="Drula E."/>
            <person name="Henrissat B."/>
            <person name="Hsieh H.M."/>
            <person name="Youens-Clark K."/>
            <person name="Lutzoni F."/>
            <person name="Miadlikowska J."/>
            <person name="Eastwood D.C."/>
            <person name="Hamelin R.C."/>
            <person name="Grigoriev I.V."/>
            <person name="U'Ren J.M."/>
        </authorList>
    </citation>
    <scope>NUCLEOTIDE SEQUENCE [LARGE SCALE GENOMIC DNA]</scope>
    <source>
        <strain evidence="1 2">CBS 119005</strain>
    </source>
</reference>
<organism evidence="1 2">
    <name type="scientific">Hypoxylon rubiginosum</name>
    <dbReference type="NCBI Taxonomy" id="110542"/>
    <lineage>
        <taxon>Eukaryota</taxon>
        <taxon>Fungi</taxon>
        <taxon>Dikarya</taxon>
        <taxon>Ascomycota</taxon>
        <taxon>Pezizomycotina</taxon>
        <taxon>Sordariomycetes</taxon>
        <taxon>Xylariomycetidae</taxon>
        <taxon>Xylariales</taxon>
        <taxon>Hypoxylaceae</taxon>
        <taxon>Hypoxylon</taxon>
    </lineage>
</organism>
<evidence type="ECO:0000313" key="2">
    <source>
        <dbReference type="Proteomes" id="UP001497700"/>
    </source>
</evidence>
<protein>
    <submittedName>
        <fullName evidence="1">Uncharacterized protein</fullName>
    </submittedName>
</protein>
<dbReference type="EMBL" id="MU393441">
    <property type="protein sequence ID" value="KAI4868083.1"/>
    <property type="molecule type" value="Genomic_DNA"/>
</dbReference>
<sequence>MFFQCLMCTIVIYSRGYGLPMKRDSSIHLPIISCVFLINLAYLAQPLFCHLFPSNGGHDLLLFIPYPLSSLAFSFKSPKNLGCKVTMPRENKPFSQMQEPKEPAYDAASPALRRAYIYVVGTILHVVYVSYQPCIHTCTHTYIHQMVMTGRYSTLPYTCMQCIPHTDTYITCK</sequence>
<gene>
    <name evidence="1" type="ORF">F4820DRAFT_161240</name>
</gene>
<dbReference type="Proteomes" id="UP001497700">
    <property type="component" value="Unassembled WGS sequence"/>
</dbReference>
<evidence type="ECO:0000313" key="1">
    <source>
        <dbReference type="EMBL" id="KAI4868083.1"/>
    </source>
</evidence>
<accession>A0ACB9Z991</accession>
<name>A0ACB9Z991_9PEZI</name>
<keyword evidence="2" id="KW-1185">Reference proteome</keyword>